<dbReference type="GO" id="GO:0005524">
    <property type="term" value="F:ATP binding"/>
    <property type="evidence" value="ECO:0007669"/>
    <property type="project" value="UniProtKB-KW"/>
</dbReference>
<feature type="domain" description="Helicase C-terminal" evidence="10">
    <location>
        <begin position="1450"/>
        <end position="1596"/>
    </location>
</feature>
<evidence type="ECO:0000313" key="13">
    <source>
        <dbReference type="Proteomes" id="UP000241394"/>
    </source>
</evidence>
<feature type="compositionally biased region" description="Polar residues" evidence="8">
    <location>
        <begin position="153"/>
        <end position="165"/>
    </location>
</feature>
<evidence type="ECO:0000256" key="4">
    <source>
        <dbReference type="ARBA" id="ARBA00022806"/>
    </source>
</evidence>
<feature type="region of interest" description="Disordered" evidence="8">
    <location>
        <begin position="2177"/>
        <end position="2254"/>
    </location>
</feature>
<feature type="region of interest" description="Disordered" evidence="8">
    <location>
        <begin position="2272"/>
        <end position="2325"/>
    </location>
</feature>
<feature type="coiled-coil region" evidence="7">
    <location>
        <begin position="933"/>
        <end position="960"/>
    </location>
</feature>
<feature type="compositionally biased region" description="Pro residues" evidence="8">
    <location>
        <begin position="1979"/>
        <end position="1989"/>
    </location>
</feature>
<dbReference type="GO" id="GO:0004386">
    <property type="term" value="F:helicase activity"/>
    <property type="evidence" value="ECO:0007669"/>
    <property type="project" value="UniProtKB-KW"/>
</dbReference>
<feature type="compositionally biased region" description="Low complexity" evidence="8">
    <location>
        <begin position="2072"/>
        <end position="2093"/>
    </location>
</feature>
<feature type="compositionally biased region" description="Basic and acidic residues" evidence="8">
    <location>
        <begin position="3458"/>
        <end position="3474"/>
    </location>
</feature>
<feature type="region of interest" description="Disordered" evidence="8">
    <location>
        <begin position="2615"/>
        <end position="2636"/>
    </location>
</feature>
<evidence type="ECO:0000259" key="10">
    <source>
        <dbReference type="PROSITE" id="PS51194"/>
    </source>
</evidence>
<keyword evidence="13" id="KW-1185">Reference proteome</keyword>
<feature type="region of interest" description="Disordered" evidence="8">
    <location>
        <begin position="2966"/>
        <end position="3362"/>
    </location>
</feature>
<dbReference type="Gene3D" id="3.40.50.300">
    <property type="entry name" value="P-loop containing nucleotide triphosphate hydrolases"/>
    <property type="match status" value="1"/>
</dbReference>
<dbReference type="FunFam" id="3.40.50.300:FF:000871">
    <property type="entry name" value="Chromatin structure-remodeling complex protein SYD"/>
    <property type="match status" value="1"/>
</dbReference>
<dbReference type="Pfam" id="PF00271">
    <property type="entry name" value="Helicase_C"/>
    <property type="match status" value="1"/>
</dbReference>
<evidence type="ECO:0000256" key="2">
    <source>
        <dbReference type="ARBA" id="ARBA00022741"/>
    </source>
</evidence>
<feature type="region of interest" description="Disordered" evidence="8">
    <location>
        <begin position="114"/>
        <end position="215"/>
    </location>
</feature>
<feature type="compositionally biased region" description="Basic and acidic residues" evidence="8">
    <location>
        <begin position="3050"/>
        <end position="3061"/>
    </location>
</feature>
<feature type="region of interest" description="Disordered" evidence="8">
    <location>
        <begin position="692"/>
        <end position="715"/>
    </location>
</feature>
<reference evidence="13" key="2">
    <citation type="journal article" date="2018" name="BMC Genomics">
        <title>A manually annotated Actinidia chinensis var. chinensis (kiwifruit) genome highlights the challenges associated with draft genomes and gene prediction in plants.</title>
        <authorList>
            <person name="Pilkington S.M."/>
            <person name="Crowhurst R."/>
            <person name="Hilario E."/>
            <person name="Nardozza S."/>
            <person name="Fraser L."/>
            <person name="Peng Y."/>
            <person name="Gunaseelan K."/>
            <person name="Simpson R."/>
            <person name="Tahir J."/>
            <person name="Deroles S.C."/>
            <person name="Templeton K."/>
            <person name="Luo Z."/>
            <person name="Davy M."/>
            <person name="Cheng C."/>
            <person name="McNeilage M."/>
            <person name="Scaglione D."/>
            <person name="Liu Y."/>
            <person name="Zhang Q."/>
            <person name="Datson P."/>
            <person name="De Silva N."/>
            <person name="Gardiner S.E."/>
            <person name="Bassett H."/>
            <person name="Chagne D."/>
            <person name="McCallum J."/>
            <person name="Dzierzon H."/>
            <person name="Deng C."/>
            <person name="Wang Y.Y."/>
            <person name="Barron L."/>
            <person name="Manako K."/>
            <person name="Bowen J."/>
            <person name="Foster T.M."/>
            <person name="Erridge Z.A."/>
            <person name="Tiffin H."/>
            <person name="Waite C.N."/>
            <person name="Davies K.M."/>
            <person name="Grierson E.P."/>
            <person name="Laing W.A."/>
            <person name="Kirk R."/>
            <person name="Chen X."/>
            <person name="Wood M."/>
            <person name="Montefiori M."/>
            <person name="Brummell D.A."/>
            <person name="Schwinn K.E."/>
            <person name="Catanach A."/>
            <person name="Fullerton C."/>
            <person name="Li D."/>
            <person name="Meiyalaghan S."/>
            <person name="Nieuwenhuizen N."/>
            <person name="Read N."/>
            <person name="Prakash R."/>
            <person name="Hunter D."/>
            <person name="Zhang H."/>
            <person name="McKenzie M."/>
            <person name="Knabel M."/>
            <person name="Harris A."/>
            <person name="Allan A.C."/>
            <person name="Gleave A."/>
            <person name="Chen A."/>
            <person name="Janssen B.J."/>
            <person name="Plunkett B."/>
            <person name="Ampomah-Dwamena C."/>
            <person name="Voogd C."/>
            <person name="Leif D."/>
            <person name="Lafferty D."/>
            <person name="Souleyre E.J.F."/>
            <person name="Varkonyi-Gasic E."/>
            <person name="Gambi F."/>
            <person name="Hanley J."/>
            <person name="Yao J.L."/>
            <person name="Cheung J."/>
            <person name="David K.M."/>
            <person name="Warren B."/>
            <person name="Marsh K."/>
            <person name="Snowden K.C."/>
            <person name="Lin-Wang K."/>
            <person name="Brian L."/>
            <person name="Martinez-Sanchez M."/>
            <person name="Wang M."/>
            <person name="Ileperuma N."/>
            <person name="Macnee N."/>
            <person name="Campin R."/>
            <person name="McAtee P."/>
            <person name="Drummond R.S.M."/>
            <person name="Espley R.V."/>
            <person name="Ireland H.S."/>
            <person name="Wu R."/>
            <person name="Atkinson R.G."/>
            <person name="Karunairetnam S."/>
            <person name="Bulley S."/>
            <person name="Chunkath S."/>
            <person name="Hanley Z."/>
            <person name="Storey R."/>
            <person name="Thrimawithana A.H."/>
            <person name="Thomson S."/>
            <person name="David C."/>
            <person name="Testolin R."/>
            <person name="Huang H."/>
            <person name="Hellens R.P."/>
            <person name="Schaffer R.J."/>
        </authorList>
    </citation>
    <scope>NUCLEOTIDE SEQUENCE [LARGE SCALE GENOMIC DNA]</scope>
    <source>
        <strain evidence="13">cv. Red5</strain>
    </source>
</reference>
<dbReference type="PROSITE" id="PS51194">
    <property type="entry name" value="HELICASE_CTER"/>
    <property type="match status" value="1"/>
</dbReference>
<evidence type="ECO:0000256" key="1">
    <source>
        <dbReference type="ARBA" id="ARBA00004123"/>
    </source>
</evidence>
<dbReference type="CDD" id="cd17996">
    <property type="entry name" value="DEXHc_SMARCA2_SMARCA4"/>
    <property type="match status" value="1"/>
</dbReference>
<dbReference type="FunCoup" id="A0A2R6PFP7">
    <property type="interactions" value="1216"/>
</dbReference>
<feature type="region of interest" description="Disordered" evidence="8">
    <location>
        <begin position="2071"/>
        <end position="2107"/>
    </location>
</feature>
<feature type="region of interest" description="Disordered" evidence="8">
    <location>
        <begin position="2022"/>
        <end position="2044"/>
    </location>
</feature>
<dbReference type="InterPro" id="IPR038718">
    <property type="entry name" value="SNF2-like_sf"/>
</dbReference>
<evidence type="ECO:0000259" key="11">
    <source>
        <dbReference type="PROSITE" id="PS51204"/>
    </source>
</evidence>
<dbReference type="InterPro" id="IPR000330">
    <property type="entry name" value="SNF2_N"/>
</dbReference>
<dbReference type="Pfam" id="PF00176">
    <property type="entry name" value="SNF2-rel_dom"/>
    <property type="match status" value="1"/>
</dbReference>
<dbReference type="OMA" id="ANDSMEP"/>
<feature type="compositionally biased region" description="Low complexity" evidence="8">
    <location>
        <begin position="1902"/>
        <end position="1920"/>
    </location>
</feature>
<comment type="caution">
    <text evidence="12">The sequence shown here is derived from an EMBL/GenBank/DDBJ whole genome shotgun (WGS) entry which is preliminary data.</text>
</comment>
<dbReference type="GO" id="GO:0016787">
    <property type="term" value="F:hydrolase activity"/>
    <property type="evidence" value="ECO:0007669"/>
    <property type="project" value="UniProtKB-KW"/>
</dbReference>
<keyword evidence="3" id="KW-0378">Hydrolase</keyword>
<feature type="region of interest" description="Disordered" evidence="8">
    <location>
        <begin position="3374"/>
        <end position="3474"/>
    </location>
</feature>
<dbReference type="PROSITE" id="PS51192">
    <property type="entry name" value="HELICASE_ATP_BIND_1"/>
    <property type="match status" value="1"/>
</dbReference>
<feature type="region of interest" description="Disordered" evidence="8">
    <location>
        <begin position="78"/>
        <end position="102"/>
    </location>
</feature>
<feature type="compositionally biased region" description="Pro residues" evidence="8">
    <location>
        <begin position="1787"/>
        <end position="1801"/>
    </location>
</feature>
<dbReference type="Proteomes" id="UP000241394">
    <property type="component" value="Chromosome LG26"/>
</dbReference>
<dbReference type="SMART" id="SM01314">
    <property type="entry name" value="SnAC"/>
    <property type="match status" value="1"/>
</dbReference>
<feature type="compositionally biased region" description="Acidic residues" evidence="8">
    <location>
        <begin position="2972"/>
        <end position="2982"/>
    </location>
</feature>
<dbReference type="PROSITE" id="PS51204">
    <property type="entry name" value="HSA"/>
    <property type="match status" value="1"/>
</dbReference>
<dbReference type="InterPro" id="IPR001650">
    <property type="entry name" value="Helicase_C-like"/>
</dbReference>
<feature type="region of interest" description="Disordered" evidence="8">
    <location>
        <begin position="1750"/>
        <end position="1801"/>
    </location>
</feature>
<dbReference type="InParanoid" id="A0A2R6PFP7"/>
<dbReference type="GO" id="GO:0042393">
    <property type="term" value="F:histone binding"/>
    <property type="evidence" value="ECO:0007669"/>
    <property type="project" value="InterPro"/>
</dbReference>
<feature type="domain" description="HSA" evidence="11">
    <location>
        <begin position="945"/>
        <end position="1019"/>
    </location>
</feature>
<name>A0A2R6PFP7_ACTCC</name>
<feature type="compositionally biased region" description="Basic and acidic residues" evidence="8">
    <location>
        <begin position="2821"/>
        <end position="2839"/>
    </location>
</feature>
<keyword evidence="7" id="KW-0175">Coiled coil</keyword>
<dbReference type="PANTHER" id="PTHR10799">
    <property type="entry name" value="SNF2/RAD54 HELICASE FAMILY"/>
    <property type="match status" value="1"/>
</dbReference>
<feature type="domain" description="Helicase ATP-binding" evidence="9">
    <location>
        <begin position="1139"/>
        <end position="1306"/>
    </location>
</feature>
<dbReference type="FunFam" id="3.40.50.10810:FF:000016">
    <property type="entry name" value="Chromatin structure-remodeling complex protein SYD"/>
    <property type="match status" value="1"/>
</dbReference>
<dbReference type="InterPro" id="IPR014001">
    <property type="entry name" value="Helicase_ATP-bd"/>
</dbReference>
<dbReference type="InterPro" id="IPR049730">
    <property type="entry name" value="SNF2/RAD54-like_C"/>
</dbReference>
<feature type="compositionally biased region" description="Polar residues" evidence="8">
    <location>
        <begin position="3108"/>
        <end position="3120"/>
    </location>
</feature>
<feature type="region of interest" description="Disordered" evidence="8">
    <location>
        <begin position="1894"/>
        <end position="1920"/>
    </location>
</feature>
<evidence type="ECO:0000259" key="9">
    <source>
        <dbReference type="PROSITE" id="PS51192"/>
    </source>
</evidence>
<dbReference type="EMBL" id="NKQK01000026">
    <property type="protein sequence ID" value="PSR90208.1"/>
    <property type="molecule type" value="Genomic_DNA"/>
</dbReference>
<evidence type="ECO:0000256" key="6">
    <source>
        <dbReference type="ARBA" id="ARBA00023242"/>
    </source>
</evidence>
<dbReference type="OrthoDB" id="5857104at2759"/>
<comment type="subcellular location">
    <subcellularLocation>
        <location evidence="1">Nucleus</location>
    </subcellularLocation>
</comment>
<dbReference type="InterPro" id="IPR014012">
    <property type="entry name" value="HSA_dom"/>
</dbReference>
<dbReference type="SMART" id="SM00490">
    <property type="entry name" value="HELICc"/>
    <property type="match status" value="1"/>
</dbReference>
<dbReference type="Pfam" id="PF14619">
    <property type="entry name" value="SnAC"/>
    <property type="match status" value="1"/>
</dbReference>
<organism evidence="12 13">
    <name type="scientific">Actinidia chinensis var. chinensis</name>
    <name type="common">Chinese soft-hair kiwi</name>
    <dbReference type="NCBI Taxonomy" id="1590841"/>
    <lineage>
        <taxon>Eukaryota</taxon>
        <taxon>Viridiplantae</taxon>
        <taxon>Streptophyta</taxon>
        <taxon>Embryophyta</taxon>
        <taxon>Tracheophyta</taxon>
        <taxon>Spermatophyta</taxon>
        <taxon>Magnoliopsida</taxon>
        <taxon>eudicotyledons</taxon>
        <taxon>Gunneridae</taxon>
        <taxon>Pentapetalae</taxon>
        <taxon>asterids</taxon>
        <taxon>Ericales</taxon>
        <taxon>Actinidiaceae</taxon>
        <taxon>Actinidia</taxon>
    </lineage>
</organism>
<feature type="region of interest" description="Disordered" evidence="8">
    <location>
        <begin position="2776"/>
        <end position="2798"/>
    </location>
</feature>
<evidence type="ECO:0000313" key="12">
    <source>
        <dbReference type="EMBL" id="PSR90208.1"/>
    </source>
</evidence>
<feature type="region of interest" description="Disordered" evidence="8">
    <location>
        <begin position="2899"/>
        <end position="2923"/>
    </location>
</feature>
<feature type="compositionally biased region" description="Basic and acidic residues" evidence="8">
    <location>
        <begin position="2617"/>
        <end position="2636"/>
    </location>
</feature>
<feature type="region of interest" description="Disordered" evidence="8">
    <location>
        <begin position="313"/>
        <end position="377"/>
    </location>
</feature>
<evidence type="ECO:0000256" key="7">
    <source>
        <dbReference type="SAM" id="Coils"/>
    </source>
</evidence>
<dbReference type="GO" id="GO:0005634">
    <property type="term" value="C:nucleus"/>
    <property type="evidence" value="ECO:0007669"/>
    <property type="project" value="UniProtKB-SubCell"/>
</dbReference>
<dbReference type="STRING" id="1590841.A0A2R6PFP7"/>
<feature type="region of interest" description="Disordered" evidence="8">
    <location>
        <begin position="1937"/>
        <end position="1991"/>
    </location>
</feature>
<feature type="compositionally biased region" description="Basic and acidic residues" evidence="8">
    <location>
        <begin position="3350"/>
        <end position="3362"/>
    </location>
</feature>
<feature type="region of interest" description="Disordered" evidence="8">
    <location>
        <begin position="2496"/>
        <end position="2529"/>
    </location>
</feature>
<feature type="region of interest" description="Disordered" evidence="8">
    <location>
        <begin position="2821"/>
        <end position="2874"/>
    </location>
</feature>
<evidence type="ECO:0000256" key="3">
    <source>
        <dbReference type="ARBA" id="ARBA00022801"/>
    </source>
</evidence>
<feature type="compositionally biased region" description="Low complexity" evidence="8">
    <location>
        <begin position="327"/>
        <end position="341"/>
    </location>
</feature>
<feature type="compositionally biased region" description="Acidic residues" evidence="8">
    <location>
        <begin position="3062"/>
        <end position="3071"/>
    </location>
</feature>
<feature type="compositionally biased region" description="Basic and acidic residues" evidence="8">
    <location>
        <begin position="2779"/>
        <end position="2789"/>
    </location>
</feature>
<feature type="compositionally biased region" description="Polar residues" evidence="8">
    <location>
        <begin position="86"/>
        <end position="99"/>
    </location>
</feature>
<protein>
    <submittedName>
        <fullName evidence="12">Chromatin structure-remodeling complex protein like</fullName>
    </submittedName>
</protein>
<proteinExistence type="predicted"/>
<reference evidence="12 13" key="1">
    <citation type="submission" date="2017-07" db="EMBL/GenBank/DDBJ databases">
        <title>An improved, manually edited Actinidia chinensis var. chinensis (kiwifruit) genome highlights the challenges associated with draft genomes and gene prediction in plants.</title>
        <authorList>
            <person name="Pilkington S."/>
            <person name="Crowhurst R."/>
            <person name="Hilario E."/>
            <person name="Nardozza S."/>
            <person name="Fraser L."/>
            <person name="Peng Y."/>
            <person name="Gunaseelan K."/>
            <person name="Simpson R."/>
            <person name="Tahir J."/>
            <person name="Deroles S."/>
            <person name="Templeton K."/>
            <person name="Luo Z."/>
            <person name="Davy M."/>
            <person name="Cheng C."/>
            <person name="Mcneilage M."/>
            <person name="Scaglione D."/>
            <person name="Liu Y."/>
            <person name="Zhang Q."/>
            <person name="Datson P."/>
            <person name="De Silva N."/>
            <person name="Gardiner S."/>
            <person name="Bassett H."/>
            <person name="Chagne D."/>
            <person name="Mccallum J."/>
            <person name="Dzierzon H."/>
            <person name="Deng C."/>
            <person name="Wang Y.-Y."/>
            <person name="Barron N."/>
            <person name="Manako K."/>
            <person name="Bowen J."/>
            <person name="Foster T."/>
            <person name="Erridge Z."/>
            <person name="Tiffin H."/>
            <person name="Waite C."/>
            <person name="Davies K."/>
            <person name="Grierson E."/>
            <person name="Laing W."/>
            <person name="Kirk R."/>
            <person name="Chen X."/>
            <person name="Wood M."/>
            <person name="Montefiori M."/>
            <person name="Brummell D."/>
            <person name="Schwinn K."/>
            <person name="Catanach A."/>
            <person name="Fullerton C."/>
            <person name="Li D."/>
            <person name="Meiyalaghan S."/>
            <person name="Nieuwenhuizen N."/>
            <person name="Read N."/>
            <person name="Prakash R."/>
            <person name="Hunter D."/>
            <person name="Zhang H."/>
            <person name="Mckenzie M."/>
            <person name="Knabel M."/>
            <person name="Harris A."/>
            <person name="Allan A."/>
            <person name="Chen A."/>
            <person name="Janssen B."/>
            <person name="Plunkett B."/>
            <person name="Dwamena C."/>
            <person name="Voogd C."/>
            <person name="Leif D."/>
            <person name="Lafferty D."/>
            <person name="Souleyre E."/>
            <person name="Varkonyi-Gasic E."/>
            <person name="Gambi F."/>
            <person name="Hanley J."/>
            <person name="Yao J.-L."/>
            <person name="Cheung J."/>
            <person name="David K."/>
            <person name="Warren B."/>
            <person name="Marsh K."/>
            <person name="Snowden K."/>
            <person name="Lin-Wang K."/>
            <person name="Brian L."/>
            <person name="Martinez-Sanchez M."/>
            <person name="Wang M."/>
            <person name="Ileperuma N."/>
            <person name="Macnee N."/>
            <person name="Campin R."/>
            <person name="Mcatee P."/>
            <person name="Drummond R."/>
            <person name="Espley R."/>
            <person name="Ireland H."/>
            <person name="Wu R."/>
            <person name="Atkinson R."/>
            <person name="Karunairetnam S."/>
            <person name="Bulley S."/>
            <person name="Chunkath S."/>
            <person name="Hanley Z."/>
            <person name="Storey R."/>
            <person name="Thrimawithana A."/>
            <person name="Thomson S."/>
            <person name="David C."/>
            <person name="Testolin R."/>
        </authorList>
    </citation>
    <scope>NUCLEOTIDE SEQUENCE [LARGE SCALE GENOMIC DNA]</scope>
    <source>
        <strain evidence="13">cv. Red5</strain>
        <tissue evidence="12">Young leaf</tissue>
    </source>
</reference>
<dbReference type="Gene3D" id="3.40.50.10810">
    <property type="entry name" value="Tandem AAA-ATPase domain"/>
    <property type="match status" value="1"/>
</dbReference>
<dbReference type="InterPro" id="IPR029295">
    <property type="entry name" value="SnAC"/>
</dbReference>
<feature type="region of interest" description="Disordered" evidence="8">
    <location>
        <begin position="1816"/>
        <end position="1878"/>
    </location>
</feature>
<dbReference type="SMART" id="SM00487">
    <property type="entry name" value="DEXDc"/>
    <property type="match status" value="1"/>
</dbReference>
<gene>
    <name evidence="12" type="ORF">CEY00_Acc30406</name>
</gene>
<keyword evidence="6" id="KW-0539">Nucleus</keyword>
<evidence type="ECO:0000256" key="5">
    <source>
        <dbReference type="ARBA" id="ARBA00022840"/>
    </source>
</evidence>
<feature type="compositionally biased region" description="Low complexity" evidence="8">
    <location>
        <begin position="356"/>
        <end position="366"/>
    </location>
</feature>
<feature type="compositionally biased region" description="Polar residues" evidence="8">
    <location>
        <begin position="2285"/>
        <end position="2302"/>
    </location>
</feature>
<keyword evidence="4" id="KW-0347">Helicase</keyword>
<dbReference type="Gramene" id="PSR90208">
    <property type="protein sequence ID" value="PSR90208"/>
    <property type="gene ID" value="CEY00_Acc30406"/>
</dbReference>
<keyword evidence="5" id="KW-0067">ATP-binding</keyword>
<dbReference type="CDD" id="cd18793">
    <property type="entry name" value="SF2_C_SNF"/>
    <property type="match status" value="1"/>
</dbReference>
<feature type="compositionally biased region" description="Polar residues" evidence="8">
    <location>
        <begin position="3385"/>
        <end position="3394"/>
    </location>
</feature>
<feature type="compositionally biased region" description="Polar residues" evidence="8">
    <location>
        <begin position="3438"/>
        <end position="3454"/>
    </location>
</feature>
<evidence type="ECO:0000256" key="8">
    <source>
        <dbReference type="SAM" id="MobiDB-lite"/>
    </source>
</evidence>
<dbReference type="InterPro" id="IPR027417">
    <property type="entry name" value="P-loop_NTPase"/>
</dbReference>
<keyword evidence="2" id="KW-0547">Nucleotide-binding</keyword>
<feature type="compositionally biased region" description="Basic and acidic residues" evidence="8">
    <location>
        <begin position="1760"/>
        <end position="1770"/>
    </location>
</feature>
<dbReference type="SUPFAM" id="SSF52540">
    <property type="entry name" value="P-loop containing nucleoside triphosphate hydrolases"/>
    <property type="match status" value="2"/>
</dbReference>
<accession>A0A2R6PFP7</accession>
<sequence length="3474" mass="378552">MAAPHNVELEAAKFLQKLIQESTDEPRKLAAKLYVILQHMRSSGKENSMPYQVISRAMETVINQHGLDVEALNSSRLPLTGGTHMGDSSSTQFAGSSQAAAIERDSKPGIAENEVANSHASSRPPVGPSSAAHDIYQGSVSHPTSKSLDHESPSSYDTRSATSQSQERHDAASEKANQNDSKKAGGKRKRADLSSTSEAHIENSHQIDTSNLNARKGKLGNKVEATGNLSVKGNEHSQFNMVQSSGQLERILSLPNSSRSTNITNSMPRVANFKYPDEIEVSSAHSALGLQQGGPRLSTQDILSSRGLWNQNRTGSSLEISPVPRISSEAGSGSSTAEMSMHQSTAPPGASGKVHGAAPGASGSYPPAEPGVPSTMHFGSASYDSHALVAKMNKERSREAFSTSHSVEPSATKPTLDSEYWKHGFTKGAVTNTSERTGEAQFYSTNRGELVSSTLSTGKAFEHEGGSSNVLANANKIVQSGIPGNNVEMNMLRGAASRDTGKSPISQSAGVPHMPFKEQHLKQLRAQCLVFLSFRNGMMPKKLHLEIALGNFLPKEDGPSKELIDNKGKELSINDPSNILEDTMPLGRLNSARETEIVPQALSSTANHSEANFLKESEDPNMIQEIAESQAFLIKGSQPNSLRGLTVSNHKDDSENGQQAGIANQGSSVMGLSKQMKPDTISWTGIGIHKESAKGSLPGSMVPHESLPERNDSAPSQAQLLPEYNIMRSRHADSHLTAFPSREHWKPISGVEAEHQTAMPVKDANVLMKNVSEGSKYLSEDGQKISEIQRRFIPDGFKTVLVDDIQNKGSPMVVETDQEEQDISLNSDLQPAPKYTTSEKWIMEQQKRRLLTERNWALKQQKTERRIATCSDKLKETVSLSEDISAKTKSVIELKKLQLLELQRRLRSDILNDFFKPIATEMDRLKSTKKNRIGRRSKQIERFEQKMKEERQKRIRERQKEFFSDIEVHKERLDDIFKMKRERWKGFNKYVREFHKRKERIHREKIDRIQREKINLLKINDVEGYLRMVQDAKSDRVMQLLKETEKYLQKLGSKLKEAKTVSGHFKADVGENQAASVFENSEIDVENEDDADQAKHYLESNEKYYLMAHSIKESIMEQPTCLVGGKLREYQMNGLRWLLSLYNNHLNGILADEMGLGKTVQVISLICYLMETKNDRGPFLVVVPSSVLPGWESEINFWAPSINKIVYSGPPEERRRLFKERIVQQKFNVLLTTYEYLMNKHDRPKLSKLHWHYIIIDEGHRIKNASCKLNADLKHYHSSHRLLLTGTPLQNNLEELWALLNFLLPNIFNSSEDFSQWFNKPFESNGDNSPDEALLSEEENLLIINRLHQVLRPFVLRRLKHKVENQLPEKIERLVRCEASAYQKLLMKRVEDNLGAIGTSKGRSVHNSVIELRNICNHPYLSQLHAEQVHDFVPKHYLPNMVRLCGKLEMLDRLLPKLKATDHRVLFFSTMTRLLDVMEDYLCWKQYRYLRLDGHTSGGDRGALIDQFNQPGSPFFIFLLSIRAGGVGVNLQAADTVIIFDTDWNPQVDLQAQARAHRIGQKKDVLVLRLETVQTVEEQVRAAAEHKLGVANQSITAGFFDNNTSAEDRREYLESLLRECKKEEAAPVLDDDALNDLIARSESEIDIFEAVDRQRREEEMTMWKNLVLGQGRENSESVLPLPSRLITNDDLKSFYEAIKIYEVSNPRVASNVGAKRKGQSLGGLETQNYGRGKRAREVRSYEEQWTEEEFEKMCQADSPESPRSKEEVIEKSSPVVASGSITFTPKIEPPAPPPTVSPQPPTELPIQQIKEVTITPPSKRGRGRPKRSTTEIAPPAVVLPAPSGPIKTGMASQIITASSFPPPPGFDSLPSPNTVKSVTGTHHQFGAWIAPTSESTLPLPSAAPAAPAVPAAPVAPAAPAVPAAPVPVPVAPAAPAAPAAQATPTPPPVAMQVKGQTRKTRAGAEAPRRRGRNQGSLPPTVPVLQPPPASGKTDMVLERETVSVFPSASCPDTVPSTSIIKGMSNEQSSVPPAAEAPRRRGRHRASLLPAVPVLQAPPATGKTDMIVQRETVSSLPSSCRDSVPSSSPVKSMSNEQSSVPPPAPVLSASSETVKMDLGSEVRPVSSNPMLPAPDTSPATSIITGIGESVLNIGVGTAPSSHPNPPFTCDALASQSINLCPPVPKQPKGRGRKPQSGVEAPQRRGRRRGPVAPIGADGLAGGDPKSNEQQQSTAQVFLGRKSIGTRRKRANDSMEPTNVVHVQASEVQKLEGLAGPEAKPSGQPDYLNQNKHQKVFSTTSDSSDIPLDKTGSQKMDAKAQEMKGPVLEEPIVSASVAAESKSMEKKDFSTLATAAAVVDQEIQMTKKDVSVKTQETNDPKLQETVVSKPAVCELETKLDAGSSITVEDSRDVVEEKLSVKTNMESTSAVPPNAELLVDGTCEKPDTSVFETAASVLDLKVDTCEDQFVKEEAIEQQMKGPGQDDVVVLEPGETISLEEKKTSTLSTFETATPGPDPEIETSEKKVDAEAQGPILQEDVVSKTEACKSETKINAGGFEIVADPKDLAKDNLIVGASVEGSSAVPLNTDSSDDVPYERQLASDASVPETAASVLAITVDKSGDQSQKEDGKEQGIKCPVRDEAVVSAPAESQSLEDKTVSTVSNLEPAASVVDTEIEKTQKEGDAEALEYRDPILQEADVSKPEACEPETNLNASGENLADIRELVIENSMVEANLEEGTSAITLNTDLSDNVHCEEPPASDASVLEAAASVLDLSVDCEDQSGKEDAKEQRTIGPVPGDVVVMEPEETTRLEGKEFLTLSTLEKETPAVDAEAEKIEKDVDAEAQESNDPILQSCGPETEINSSSTESLADPRDLVRENSTVGTIVEGTSVVFEPLAGVLSEEPPAPEVSPLELTMDKGEDHGQGVTEQKLESALVDEVVVTEAVVADENKSSTLSVLEKAALVGLNTEKTEDKVDEEAQEGDDPVLHEAVVSEPEFCEPETELGAGSLENEADNRDVDEENSDPSENVALEKPPTPDALVLGTATSNLEITMDKCEDQSGKEDTEEQEMEDTLLEKVLVPEPSVNENQSSEEGETVPPIVDPPHEKPDTQLNTGSSQNAADSEQEKEGTVLDKGLVSEPAVTENLSLEDRKAVSPIVDPPHEDPEIQLNSGSSENVADLEQERKGTVPGEGLVSEPAVMENQSLEEGEAVPPIVDPPHEKPDPQLNAGSSENVANLEEQERKGTVLGEGLVSEPAVTENQSLAEGEAVPPIVDPPHEKPDPQLNTGSSENVADLEEQERKGTAPDKGLVSEPAVTENQSSEEGEAVSPIVEPPREKPETHINAGPSENAGDSEHMVEERNDTILDKGLVSEFAATKIQSSEDRETQVTASSSENVGDSEHALKENLATETNEVIPEVPLDPMPKDDTAQVEPLDLDASLNGSSLGDSSIQMNSALTCEGAKESSSEVDDKSVQEE</sequence>